<evidence type="ECO:0000256" key="2">
    <source>
        <dbReference type="ARBA" id="ARBA00023157"/>
    </source>
</evidence>
<evidence type="ECO:0000259" key="5">
    <source>
        <dbReference type="PROSITE" id="PS51034"/>
    </source>
</evidence>
<keyword evidence="3" id="KW-1133">Transmembrane helix</keyword>
<dbReference type="InterPro" id="IPR001507">
    <property type="entry name" value="ZP_dom"/>
</dbReference>
<name>A0A6F9DHM5_9ASCI</name>
<evidence type="ECO:0000256" key="4">
    <source>
        <dbReference type="SAM" id="SignalP"/>
    </source>
</evidence>
<protein>
    <submittedName>
        <fullName evidence="6">Uncharacterized protein LOC100181363</fullName>
    </submittedName>
</protein>
<dbReference type="CDD" id="cd12087">
    <property type="entry name" value="TM_EGFR-like"/>
    <property type="match status" value="1"/>
</dbReference>
<keyword evidence="3" id="KW-0472">Membrane</keyword>
<keyword evidence="3" id="KW-0812">Transmembrane</keyword>
<proteinExistence type="evidence at transcript level"/>
<dbReference type="Gene3D" id="2.60.40.4100">
    <property type="entry name" value="Zona pellucida, ZP-C domain"/>
    <property type="match status" value="1"/>
</dbReference>
<dbReference type="SMART" id="SM00241">
    <property type="entry name" value="ZP"/>
    <property type="match status" value="1"/>
</dbReference>
<dbReference type="InterPro" id="IPR042235">
    <property type="entry name" value="ZP-C_dom"/>
</dbReference>
<keyword evidence="2" id="KW-1015">Disulfide bond</keyword>
<feature type="signal peptide" evidence="4">
    <location>
        <begin position="1"/>
        <end position="22"/>
    </location>
</feature>
<evidence type="ECO:0000313" key="6">
    <source>
        <dbReference type="EMBL" id="CAB3262649.1"/>
    </source>
</evidence>
<sequence length="414" mass="47203">MFQWKGWCFFYCIAFVFDRVAASFNLTNGYSTLCEWETVTVQLTDDFQPNNLKFRNGFPFDRCRTVTHSNGVSEIKIDISKKQLCGGKITKRGIFTSYRNEIYMWDAQTGALKNVFNVSCLFYGQKPVPVLFNMRRLSVADFGNLEMSLHREETFTSSNLQQDHIVLTSIGQFLYVEIKASELNPLDGAGESSTIVQRCIASHQPDTNDEKSIHNLIENGCPSKNDPTVLVIKNDHRNSIFRWRFQMFKWLNLPMQRIYIFCDVILCKGNSKKSLCNYTDKCPGLPTRWQQRATLQTFDETAESVRLGFGPIFPLKMPFQTGNINFDNSSNIEDKLKFARNTESSDYTKVYISVGVVGGLMFILLVAAVIALLRRNRAASYRTQPNVKHKKETIQPGFAFAITSSNDVQTSNDA</sequence>
<evidence type="ECO:0000256" key="3">
    <source>
        <dbReference type="SAM" id="Phobius"/>
    </source>
</evidence>
<gene>
    <name evidence="6" type="primary">LOC100181363</name>
</gene>
<evidence type="ECO:0000256" key="1">
    <source>
        <dbReference type="ARBA" id="ARBA00022729"/>
    </source>
</evidence>
<dbReference type="PROSITE" id="PS51034">
    <property type="entry name" value="ZP_2"/>
    <property type="match status" value="1"/>
</dbReference>
<accession>A0A6F9DHM5</accession>
<feature type="domain" description="ZP" evidence="5">
    <location>
        <begin position="33"/>
        <end position="283"/>
    </location>
</feature>
<dbReference type="InterPro" id="IPR055355">
    <property type="entry name" value="ZP-C"/>
</dbReference>
<dbReference type="PANTHER" id="PTHR14002:SF54">
    <property type="entry name" value="ZONA PELLUCIDA SPERM-BINDING PROTEIN 2"/>
    <property type="match status" value="1"/>
</dbReference>
<dbReference type="PANTHER" id="PTHR14002">
    <property type="entry name" value="ENDOGLIN/TGF-BETA RECEPTOR TYPE III"/>
    <property type="match status" value="1"/>
</dbReference>
<feature type="chain" id="PRO_5026073713" evidence="4">
    <location>
        <begin position="23"/>
        <end position="414"/>
    </location>
</feature>
<keyword evidence="1 4" id="KW-0732">Signal</keyword>
<dbReference type="EMBL" id="LR786787">
    <property type="protein sequence ID" value="CAB3262649.1"/>
    <property type="molecule type" value="mRNA"/>
</dbReference>
<dbReference type="Pfam" id="PF00100">
    <property type="entry name" value="Zona_pellucida"/>
    <property type="match status" value="1"/>
</dbReference>
<organism evidence="6">
    <name type="scientific">Phallusia mammillata</name>
    <dbReference type="NCBI Taxonomy" id="59560"/>
    <lineage>
        <taxon>Eukaryota</taxon>
        <taxon>Metazoa</taxon>
        <taxon>Chordata</taxon>
        <taxon>Tunicata</taxon>
        <taxon>Ascidiacea</taxon>
        <taxon>Phlebobranchia</taxon>
        <taxon>Ascidiidae</taxon>
        <taxon>Phallusia</taxon>
    </lineage>
</organism>
<reference evidence="6" key="1">
    <citation type="submission" date="2020-04" db="EMBL/GenBank/DDBJ databases">
        <authorList>
            <person name="Neveu A P."/>
        </authorList>
    </citation>
    <scope>NUCLEOTIDE SEQUENCE</scope>
    <source>
        <tissue evidence="6">Whole embryo</tissue>
    </source>
</reference>
<feature type="transmembrane region" description="Helical" evidence="3">
    <location>
        <begin position="350"/>
        <end position="373"/>
    </location>
</feature>
<dbReference type="AlphaFoldDB" id="A0A6F9DHM5"/>